<evidence type="ECO:0000256" key="1">
    <source>
        <dbReference type="ARBA" id="ARBA00001947"/>
    </source>
</evidence>
<dbReference type="InterPro" id="IPR052348">
    <property type="entry name" value="Metallopeptidase_M50B"/>
</dbReference>
<dbReference type="RefSeq" id="WP_134356489.1">
    <property type="nucleotide sequence ID" value="NZ_CP038033.1"/>
</dbReference>
<sequence>MEELSVVQRIAIWVLPILFAITVHEVAHGWMALRFGDHTAQMMGRLTLNPIHHIDPIGTLLVPGILLMLGGVVFGWAKPVPVSWDKLRNPQRDMAIVALAGPMANLVMAILWAIISRIGIALALDFPMIGLPLAYMGIAGMFINAILMMLNLIPLPPLDGGRVLVGVLPGPLAYKVSRVEPYGFFILLGLLFTGALWYVLWPLVDGLLTGLVYFVGVPKREFFGGLLTLMGAH</sequence>
<dbReference type="GO" id="GO:0005886">
    <property type="term" value="C:plasma membrane"/>
    <property type="evidence" value="ECO:0007669"/>
    <property type="project" value="UniProtKB-SubCell"/>
</dbReference>
<proteinExistence type="inferred from homology"/>
<dbReference type="PANTHER" id="PTHR35864">
    <property type="entry name" value="ZINC METALLOPROTEASE MJ0611-RELATED"/>
    <property type="match status" value="1"/>
</dbReference>
<keyword evidence="9" id="KW-0862">Zinc</keyword>
<dbReference type="OrthoDB" id="9800627at2"/>
<keyword evidence="10 13" id="KW-1133">Transmembrane helix</keyword>
<dbReference type="Pfam" id="PF02163">
    <property type="entry name" value="Peptidase_M50"/>
    <property type="match status" value="1"/>
</dbReference>
<accession>A0A4V1AVK7</accession>
<dbReference type="GO" id="GO:0006508">
    <property type="term" value="P:proteolysis"/>
    <property type="evidence" value="ECO:0007669"/>
    <property type="project" value="UniProtKB-KW"/>
</dbReference>
<dbReference type="GO" id="GO:0046872">
    <property type="term" value="F:metal ion binding"/>
    <property type="evidence" value="ECO:0007669"/>
    <property type="project" value="UniProtKB-KW"/>
</dbReference>
<evidence type="ECO:0000256" key="10">
    <source>
        <dbReference type="ARBA" id="ARBA00022989"/>
    </source>
</evidence>
<comment type="similarity">
    <text evidence="3">Belongs to the peptidase M50B family.</text>
</comment>
<reference evidence="15 16" key="1">
    <citation type="submission" date="2019-03" db="EMBL/GenBank/DDBJ databases">
        <title>The genome sequence of Nitrosococcus wardiae strain D1FHST reveals the archetypal metabolic capacity of ammonia-oxidizing Gammaproteobacteria.</title>
        <authorList>
            <person name="Wang L."/>
            <person name="Lim C.K."/>
            <person name="Hanson T.E."/>
            <person name="Dang H."/>
            <person name="Klotz M.G."/>
        </authorList>
    </citation>
    <scope>NUCLEOTIDE SEQUENCE [LARGE SCALE GENOMIC DNA]</scope>
    <source>
        <strain evidence="15 16">D1FHS</strain>
    </source>
</reference>
<dbReference type="InterPro" id="IPR044537">
    <property type="entry name" value="Rip2-like"/>
</dbReference>
<feature type="transmembrane region" description="Helical" evidence="13">
    <location>
        <begin position="12"/>
        <end position="33"/>
    </location>
</feature>
<dbReference type="KEGG" id="nwr:E3U44_02380"/>
<comment type="subcellular location">
    <subcellularLocation>
        <location evidence="2">Cell membrane</location>
        <topology evidence="2">Multi-pass membrane protein</topology>
    </subcellularLocation>
</comment>
<feature type="transmembrane region" description="Helical" evidence="13">
    <location>
        <begin position="96"/>
        <end position="120"/>
    </location>
</feature>
<dbReference type="InterPro" id="IPR008915">
    <property type="entry name" value="Peptidase_M50"/>
</dbReference>
<evidence type="ECO:0000256" key="4">
    <source>
        <dbReference type="ARBA" id="ARBA00022475"/>
    </source>
</evidence>
<keyword evidence="5 15" id="KW-0645">Protease</keyword>
<comment type="cofactor">
    <cofactor evidence="1">
        <name>Zn(2+)</name>
        <dbReference type="ChEBI" id="CHEBI:29105"/>
    </cofactor>
</comment>
<evidence type="ECO:0000256" key="8">
    <source>
        <dbReference type="ARBA" id="ARBA00022801"/>
    </source>
</evidence>
<evidence type="ECO:0000256" key="2">
    <source>
        <dbReference type="ARBA" id="ARBA00004651"/>
    </source>
</evidence>
<evidence type="ECO:0000313" key="15">
    <source>
        <dbReference type="EMBL" id="QBQ53475.1"/>
    </source>
</evidence>
<organism evidence="15 16">
    <name type="scientific">Nitrosococcus wardiae</name>
    <dbReference type="NCBI Taxonomy" id="1814290"/>
    <lineage>
        <taxon>Bacteria</taxon>
        <taxon>Pseudomonadati</taxon>
        <taxon>Pseudomonadota</taxon>
        <taxon>Gammaproteobacteria</taxon>
        <taxon>Chromatiales</taxon>
        <taxon>Chromatiaceae</taxon>
        <taxon>Nitrosococcus</taxon>
    </lineage>
</organism>
<evidence type="ECO:0000256" key="9">
    <source>
        <dbReference type="ARBA" id="ARBA00022833"/>
    </source>
</evidence>
<keyword evidence="4" id="KW-1003">Cell membrane</keyword>
<dbReference type="GO" id="GO:0008237">
    <property type="term" value="F:metallopeptidase activity"/>
    <property type="evidence" value="ECO:0007669"/>
    <property type="project" value="UniProtKB-KW"/>
</dbReference>
<keyword evidence="12 13" id="KW-0472">Membrane</keyword>
<keyword evidence="11" id="KW-0482">Metalloprotease</keyword>
<feature type="transmembrane region" description="Helical" evidence="13">
    <location>
        <begin position="54"/>
        <end position="76"/>
    </location>
</feature>
<evidence type="ECO:0000256" key="5">
    <source>
        <dbReference type="ARBA" id="ARBA00022670"/>
    </source>
</evidence>
<dbReference type="PANTHER" id="PTHR35864:SF1">
    <property type="entry name" value="ZINC METALLOPROTEASE YWHC-RELATED"/>
    <property type="match status" value="1"/>
</dbReference>
<feature type="transmembrane region" description="Helical" evidence="13">
    <location>
        <begin position="132"/>
        <end position="153"/>
    </location>
</feature>
<evidence type="ECO:0000256" key="11">
    <source>
        <dbReference type="ARBA" id="ARBA00023049"/>
    </source>
</evidence>
<feature type="domain" description="Peptidase M50" evidence="14">
    <location>
        <begin position="14"/>
        <end position="116"/>
    </location>
</feature>
<dbReference type="CDD" id="cd06158">
    <property type="entry name" value="S2P-M50_like_1"/>
    <property type="match status" value="1"/>
</dbReference>
<evidence type="ECO:0000256" key="12">
    <source>
        <dbReference type="ARBA" id="ARBA00023136"/>
    </source>
</evidence>
<keyword evidence="6 13" id="KW-0812">Transmembrane</keyword>
<evidence type="ECO:0000256" key="7">
    <source>
        <dbReference type="ARBA" id="ARBA00022723"/>
    </source>
</evidence>
<evidence type="ECO:0000256" key="6">
    <source>
        <dbReference type="ARBA" id="ARBA00022692"/>
    </source>
</evidence>
<keyword evidence="7" id="KW-0479">Metal-binding</keyword>
<feature type="transmembrane region" description="Helical" evidence="13">
    <location>
        <begin position="182"/>
        <end position="201"/>
    </location>
</feature>
<evidence type="ECO:0000256" key="13">
    <source>
        <dbReference type="SAM" id="Phobius"/>
    </source>
</evidence>
<evidence type="ECO:0000313" key="16">
    <source>
        <dbReference type="Proteomes" id="UP000294325"/>
    </source>
</evidence>
<protein>
    <submittedName>
        <fullName evidence="15">Site-2 protease family protein</fullName>
    </submittedName>
</protein>
<gene>
    <name evidence="15" type="ORF">E3U44_02380</name>
</gene>
<name>A0A4V1AVK7_9GAMM</name>
<evidence type="ECO:0000259" key="14">
    <source>
        <dbReference type="Pfam" id="PF02163"/>
    </source>
</evidence>
<keyword evidence="8" id="KW-0378">Hydrolase</keyword>
<dbReference type="EMBL" id="CP038033">
    <property type="protein sequence ID" value="QBQ53475.1"/>
    <property type="molecule type" value="Genomic_DNA"/>
</dbReference>
<dbReference type="Proteomes" id="UP000294325">
    <property type="component" value="Chromosome"/>
</dbReference>
<dbReference type="AlphaFoldDB" id="A0A4V1AVK7"/>
<evidence type="ECO:0000256" key="3">
    <source>
        <dbReference type="ARBA" id="ARBA00007931"/>
    </source>
</evidence>
<keyword evidence="16" id="KW-1185">Reference proteome</keyword>